<evidence type="ECO:0000313" key="2">
    <source>
        <dbReference type="Proteomes" id="UP000250235"/>
    </source>
</evidence>
<protein>
    <submittedName>
        <fullName evidence="1">Uncharacterized protein</fullName>
    </submittedName>
</protein>
<proteinExistence type="predicted"/>
<evidence type="ECO:0000313" key="1">
    <source>
        <dbReference type="EMBL" id="KZV37641.1"/>
    </source>
</evidence>
<accession>A0A2Z7BSR2</accession>
<gene>
    <name evidence="1" type="ORF">F511_03947</name>
</gene>
<sequence>MVDMFKTLDSSGLRGFLGFLGLIYEEALIQFFAGASVVNGAGISTVGVQKVTITQQMFVEEFPFPSEGTNSFSSLSSEAIERMKLDFSLTCKFQAL</sequence>
<keyword evidence="2" id="KW-1185">Reference proteome</keyword>
<dbReference type="AlphaFoldDB" id="A0A2Z7BSR2"/>
<dbReference type="EMBL" id="KV002540">
    <property type="protein sequence ID" value="KZV37641.1"/>
    <property type="molecule type" value="Genomic_DNA"/>
</dbReference>
<reference evidence="1 2" key="1">
    <citation type="journal article" date="2015" name="Proc. Natl. Acad. Sci. U.S.A.">
        <title>The resurrection genome of Boea hygrometrica: A blueprint for survival of dehydration.</title>
        <authorList>
            <person name="Xiao L."/>
            <person name="Yang G."/>
            <person name="Zhang L."/>
            <person name="Yang X."/>
            <person name="Zhao S."/>
            <person name="Ji Z."/>
            <person name="Zhou Q."/>
            <person name="Hu M."/>
            <person name="Wang Y."/>
            <person name="Chen M."/>
            <person name="Xu Y."/>
            <person name="Jin H."/>
            <person name="Xiao X."/>
            <person name="Hu G."/>
            <person name="Bao F."/>
            <person name="Hu Y."/>
            <person name="Wan P."/>
            <person name="Li L."/>
            <person name="Deng X."/>
            <person name="Kuang T."/>
            <person name="Xiang C."/>
            <person name="Zhu J.K."/>
            <person name="Oliver M.J."/>
            <person name="He Y."/>
        </authorList>
    </citation>
    <scope>NUCLEOTIDE SEQUENCE [LARGE SCALE GENOMIC DNA]</scope>
    <source>
        <strain evidence="2">cv. XS01</strain>
    </source>
</reference>
<organism evidence="1 2">
    <name type="scientific">Dorcoceras hygrometricum</name>
    <dbReference type="NCBI Taxonomy" id="472368"/>
    <lineage>
        <taxon>Eukaryota</taxon>
        <taxon>Viridiplantae</taxon>
        <taxon>Streptophyta</taxon>
        <taxon>Embryophyta</taxon>
        <taxon>Tracheophyta</taxon>
        <taxon>Spermatophyta</taxon>
        <taxon>Magnoliopsida</taxon>
        <taxon>eudicotyledons</taxon>
        <taxon>Gunneridae</taxon>
        <taxon>Pentapetalae</taxon>
        <taxon>asterids</taxon>
        <taxon>lamiids</taxon>
        <taxon>Lamiales</taxon>
        <taxon>Gesneriaceae</taxon>
        <taxon>Didymocarpoideae</taxon>
        <taxon>Trichosporeae</taxon>
        <taxon>Loxocarpinae</taxon>
        <taxon>Dorcoceras</taxon>
    </lineage>
</organism>
<name>A0A2Z7BSR2_9LAMI</name>
<dbReference type="Proteomes" id="UP000250235">
    <property type="component" value="Unassembled WGS sequence"/>
</dbReference>